<proteinExistence type="predicted"/>
<accession>A0A239WYX2</accession>
<reference evidence="1 2" key="1">
    <citation type="submission" date="2017-06" db="EMBL/GenBank/DDBJ databases">
        <authorList>
            <consortium name="Pathogen Informatics"/>
        </authorList>
    </citation>
    <scope>NUCLEOTIDE SEQUENCE [LARGE SCALE GENOMIC DNA]</scope>
    <source>
        <strain evidence="1 2">NCTC11291</strain>
    </source>
</reference>
<evidence type="ECO:0000313" key="1">
    <source>
        <dbReference type="EMBL" id="SNV39685.1"/>
    </source>
</evidence>
<protein>
    <submittedName>
        <fullName evidence="1">Uncharacterized protein</fullName>
    </submittedName>
</protein>
<dbReference type="OrthoDB" id="2234056at2"/>
<sequence>MTKTYTLTEEELDQLVKERMAEKRIKVDLTSVFRPVKIDDNKEITPINEKYPDIVEKLKVSRSVNPVRFIFKEVPRVNDITGDVDYHNFAEHEIHNALRLLTLRIFGVTKNNELEHHDIKLAQEFYTNFKNLFLESYDKRLEELTK</sequence>
<organism evidence="1 2">
    <name type="scientific">Streptococcus acidominimus</name>
    <dbReference type="NCBI Taxonomy" id="1326"/>
    <lineage>
        <taxon>Bacteria</taxon>
        <taxon>Bacillati</taxon>
        <taxon>Bacillota</taxon>
        <taxon>Bacilli</taxon>
        <taxon>Lactobacillales</taxon>
        <taxon>Streptococcaceae</taxon>
        <taxon>Streptococcus</taxon>
    </lineage>
</organism>
<dbReference type="Proteomes" id="UP000215144">
    <property type="component" value="Chromosome 1"/>
</dbReference>
<dbReference type="EMBL" id="LT906454">
    <property type="protein sequence ID" value="SNV39685.1"/>
    <property type="molecule type" value="Genomic_DNA"/>
</dbReference>
<dbReference type="AlphaFoldDB" id="A0A239WYX2"/>
<name>A0A239WYX2_STRAI</name>
<evidence type="ECO:0000313" key="2">
    <source>
        <dbReference type="Proteomes" id="UP000215144"/>
    </source>
</evidence>
<gene>
    <name evidence="1" type="ORF">SAMEA4504048_01018</name>
</gene>
<dbReference type="RefSeq" id="WP_095122451.1">
    <property type="nucleotide sequence ID" value="NZ_LT906454.1"/>
</dbReference>
<dbReference type="KEGG" id="saco:SAME_01018"/>